<evidence type="ECO:0000313" key="3">
    <source>
        <dbReference type="Proteomes" id="UP000807353"/>
    </source>
</evidence>
<name>A0A9P6CAN0_9AGAR</name>
<dbReference type="AlphaFoldDB" id="A0A9P6CAN0"/>
<sequence length="152" mass="16991">MCVSCIVKGHTLLPFHIVQEWTGLFFRRVSLMTLGLRVQMGHVAGDSCPNPTSASKDGFVVVDIDRIHTIGLDFCNCHLATGRHIQLLRARLYPATTISPQSAATFRVLEFFQLLSFMSKVSAYEFYHTLAQRTNNTGVGEIPVGSYMFIFC</sequence>
<protein>
    <recommendedName>
        <fullName evidence="1">CxC2-like cysteine cluster KDZ transposase-associated domain-containing protein</fullName>
    </recommendedName>
</protein>
<accession>A0A9P6CAN0</accession>
<feature type="domain" description="CxC2-like cysteine cluster KDZ transposase-associated" evidence="1">
    <location>
        <begin position="31"/>
        <end position="138"/>
    </location>
</feature>
<dbReference type="Pfam" id="PF18803">
    <property type="entry name" value="CxC2"/>
    <property type="match status" value="1"/>
</dbReference>
<reference evidence="2" key="1">
    <citation type="submission" date="2020-11" db="EMBL/GenBank/DDBJ databases">
        <authorList>
            <consortium name="DOE Joint Genome Institute"/>
            <person name="Ahrendt S."/>
            <person name="Riley R."/>
            <person name="Andreopoulos W."/>
            <person name="Labutti K."/>
            <person name="Pangilinan J."/>
            <person name="Ruiz-Duenas F.J."/>
            <person name="Barrasa J.M."/>
            <person name="Sanchez-Garcia M."/>
            <person name="Camarero S."/>
            <person name="Miyauchi S."/>
            <person name="Serrano A."/>
            <person name="Linde D."/>
            <person name="Babiker R."/>
            <person name="Drula E."/>
            <person name="Ayuso-Fernandez I."/>
            <person name="Pacheco R."/>
            <person name="Padilla G."/>
            <person name="Ferreira P."/>
            <person name="Barriuso J."/>
            <person name="Kellner H."/>
            <person name="Castanera R."/>
            <person name="Alfaro M."/>
            <person name="Ramirez L."/>
            <person name="Pisabarro A.G."/>
            <person name="Kuo A."/>
            <person name="Tritt A."/>
            <person name="Lipzen A."/>
            <person name="He G."/>
            <person name="Yan M."/>
            <person name="Ng V."/>
            <person name="Cullen D."/>
            <person name="Martin F."/>
            <person name="Rosso M.-N."/>
            <person name="Henrissat B."/>
            <person name="Hibbett D."/>
            <person name="Martinez A.T."/>
            <person name="Grigoriev I.V."/>
        </authorList>
    </citation>
    <scope>NUCLEOTIDE SEQUENCE</scope>
    <source>
        <strain evidence="2">CBS 247.69</strain>
    </source>
</reference>
<proteinExistence type="predicted"/>
<dbReference type="InterPro" id="IPR041457">
    <property type="entry name" value="CxC2_KDZ-assoc"/>
</dbReference>
<evidence type="ECO:0000313" key="2">
    <source>
        <dbReference type="EMBL" id="KAF9455185.1"/>
    </source>
</evidence>
<comment type="caution">
    <text evidence="2">The sequence shown here is derived from an EMBL/GenBank/DDBJ whole genome shotgun (WGS) entry which is preliminary data.</text>
</comment>
<evidence type="ECO:0000259" key="1">
    <source>
        <dbReference type="Pfam" id="PF18803"/>
    </source>
</evidence>
<gene>
    <name evidence="2" type="ORF">BDZ94DRAFT_942504</name>
</gene>
<dbReference type="Proteomes" id="UP000807353">
    <property type="component" value="Unassembled WGS sequence"/>
</dbReference>
<dbReference type="OrthoDB" id="2682806at2759"/>
<dbReference type="EMBL" id="MU150961">
    <property type="protein sequence ID" value="KAF9455185.1"/>
    <property type="molecule type" value="Genomic_DNA"/>
</dbReference>
<keyword evidence="3" id="KW-1185">Reference proteome</keyword>
<organism evidence="2 3">
    <name type="scientific">Collybia nuda</name>
    <dbReference type="NCBI Taxonomy" id="64659"/>
    <lineage>
        <taxon>Eukaryota</taxon>
        <taxon>Fungi</taxon>
        <taxon>Dikarya</taxon>
        <taxon>Basidiomycota</taxon>
        <taxon>Agaricomycotina</taxon>
        <taxon>Agaricomycetes</taxon>
        <taxon>Agaricomycetidae</taxon>
        <taxon>Agaricales</taxon>
        <taxon>Tricholomatineae</taxon>
        <taxon>Clitocybaceae</taxon>
        <taxon>Collybia</taxon>
    </lineage>
</organism>